<evidence type="ECO:0000256" key="1">
    <source>
        <dbReference type="ARBA" id="ARBA00006865"/>
    </source>
</evidence>
<accession>Q5W4Y9</accession>
<keyword evidence="2" id="KW-0472">Membrane</keyword>
<proteinExistence type="evidence at transcript level"/>
<dbReference type="PANTHER" id="PTHR10963:SF55">
    <property type="entry name" value="GLYCOSIDE HYDROLASE FAMILY 16 PROTEIN"/>
    <property type="match status" value="1"/>
</dbReference>
<dbReference type="AlphaFoldDB" id="Q5W4Y9"/>
<dbReference type="CDD" id="cd08024">
    <property type="entry name" value="GH16_CCF"/>
    <property type="match status" value="1"/>
</dbReference>
<feature type="signal peptide" evidence="3">
    <location>
        <begin position="1"/>
        <end position="23"/>
    </location>
</feature>
<reference evidence="5" key="1">
    <citation type="submission" date="2003-11" db="EMBL/GenBank/DDBJ databases">
        <title>A (1,3)-beta-D-glucan recognition protein from the sponge Suberites domuncula.</title>
        <authorList>
            <person name="Perovic-Ottstadt S."/>
            <person name="Adell T."/>
            <person name="Wiens M."/>
            <person name="Korzhev M."/>
            <person name="Proksch P."/>
            <person name="Diehl-Seifert B."/>
            <person name="Mueller I.M."/>
            <person name="Mueller W.E.G."/>
        </authorList>
    </citation>
    <scope>NUCLEOTIDE SEQUENCE</scope>
</reference>
<evidence type="ECO:0000313" key="5">
    <source>
        <dbReference type="EMBL" id="CAE54585.1"/>
    </source>
</evidence>
<evidence type="ECO:0000256" key="2">
    <source>
        <dbReference type="SAM" id="Phobius"/>
    </source>
</evidence>
<dbReference type="PROSITE" id="PS51762">
    <property type="entry name" value="GH16_2"/>
    <property type="match status" value="1"/>
</dbReference>
<protein>
    <submittedName>
        <fullName evidence="5">(1,3)-beta-d-glucan binding protein</fullName>
    </submittedName>
</protein>
<dbReference type="InterPro" id="IPR013320">
    <property type="entry name" value="ConA-like_dom_sf"/>
</dbReference>
<feature type="domain" description="GH16" evidence="4">
    <location>
        <begin position="55"/>
        <end position="358"/>
    </location>
</feature>
<organism evidence="5">
    <name type="scientific">Suberites domuncula</name>
    <name type="common">Sponge</name>
    <dbReference type="NCBI Taxonomy" id="55567"/>
    <lineage>
        <taxon>Eukaryota</taxon>
        <taxon>Metazoa</taxon>
        <taxon>Porifera</taxon>
        <taxon>Demospongiae</taxon>
        <taxon>Heteroscleromorpha</taxon>
        <taxon>Suberitida</taxon>
        <taxon>Suberitidae</taxon>
        <taxon>Suberites</taxon>
    </lineage>
</organism>
<dbReference type="EMBL" id="AJ606470">
    <property type="protein sequence ID" value="CAE54585.1"/>
    <property type="molecule type" value="mRNA"/>
</dbReference>
<keyword evidence="2" id="KW-1133">Transmembrane helix</keyword>
<dbReference type="InterPro" id="IPR050546">
    <property type="entry name" value="Glycosyl_Hydrlase_16"/>
</dbReference>
<dbReference type="GO" id="GO:0004553">
    <property type="term" value="F:hydrolase activity, hydrolyzing O-glycosyl compounds"/>
    <property type="evidence" value="ECO:0007669"/>
    <property type="project" value="InterPro"/>
</dbReference>
<name>Q5W4Y9_SUBDO</name>
<dbReference type="Pfam" id="PF00722">
    <property type="entry name" value="Glyco_hydro_16"/>
    <property type="match status" value="1"/>
</dbReference>
<keyword evidence="2" id="KW-0812">Transmembrane</keyword>
<feature type="transmembrane region" description="Helical" evidence="2">
    <location>
        <begin position="375"/>
        <end position="398"/>
    </location>
</feature>
<dbReference type="InterPro" id="IPR000757">
    <property type="entry name" value="Beta-glucanase-like"/>
</dbReference>
<evidence type="ECO:0000259" key="4">
    <source>
        <dbReference type="PROSITE" id="PS51762"/>
    </source>
</evidence>
<dbReference type="SUPFAM" id="SSF49899">
    <property type="entry name" value="Concanavalin A-like lectins/glucanases"/>
    <property type="match status" value="1"/>
</dbReference>
<dbReference type="GO" id="GO:0005975">
    <property type="term" value="P:carbohydrate metabolic process"/>
    <property type="evidence" value="ECO:0007669"/>
    <property type="project" value="InterPro"/>
</dbReference>
<sequence length="402" mass="45040">MALQLYSLAAAGVILLSCAFCTGQRELVLALEDTFEDFNLSLWKHELTLGGGGNSEFQWYTNNRSNSYVEDGVLHIKPTLLSDYLLDGDNGVVNGQLNIWGNQPADLCTGNAFFGCERNAQASGSYLNPIVSARLRTAESFSFTYGKVEVCAKLPRGDWLWPAIWMLPTDNQYGQWPASGEIDLMESRGNAPNYTAGGYDSFGSTLHWGVHYTQNQFHRTHQVTSESQEQDFTNDFHTYGLIWNETYIGTYLDTESNPVLQVPITQSFFQLGGWPSPPWANPWRGRRNNAPFDRRYFLLLNLAVGGTGGFFPDGDGKPWMNSQSNAVNSFYDARDEWFPTWTQSFQIDSVRVWTYQDVSPVTTTSTTTSSAIGTLVYLLTNSTLLHTIVCIVLSVGLFRVLY</sequence>
<feature type="chain" id="PRO_5004263968" evidence="3">
    <location>
        <begin position="24"/>
        <end position="402"/>
    </location>
</feature>
<dbReference type="PANTHER" id="PTHR10963">
    <property type="entry name" value="GLYCOSYL HYDROLASE-RELATED"/>
    <property type="match status" value="1"/>
</dbReference>
<comment type="similarity">
    <text evidence="1">Belongs to the glycosyl hydrolase 16 family.</text>
</comment>
<gene>
    <name evidence="5" type="primary">glubp</name>
</gene>
<dbReference type="Gene3D" id="2.60.120.200">
    <property type="match status" value="1"/>
</dbReference>
<dbReference type="CAZy" id="GH16">
    <property type="family name" value="Glycoside Hydrolase Family 16"/>
</dbReference>
<keyword evidence="3" id="KW-0732">Signal</keyword>
<evidence type="ECO:0000256" key="3">
    <source>
        <dbReference type="SAM" id="SignalP"/>
    </source>
</evidence>